<feature type="domain" description="Putative regulatory protein FmdB zinc ribbon" evidence="1">
    <location>
        <begin position="1"/>
        <end position="41"/>
    </location>
</feature>
<evidence type="ECO:0000313" key="2">
    <source>
        <dbReference type="EMBL" id="PIQ74462.1"/>
    </source>
</evidence>
<sequence length="71" mass="7887">MPIYEFRCKKCGKKFEQLVLKKSENVSCPKCGHKKTEKLFSAFCAKSSNSKITSGHTCHSCSSGTCSNCHH</sequence>
<comment type="caution">
    <text evidence="2">The sequence shown here is derived from an EMBL/GenBank/DDBJ whole genome shotgun (WGS) entry which is preliminary data.</text>
</comment>
<dbReference type="AlphaFoldDB" id="A0A2H0KQP8"/>
<reference evidence="2 3" key="1">
    <citation type="submission" date="2017-09" db="EMBL/GenBank/DDBJ databases">
        <title>Depth-based differentiation of microbial function through sediment-hosted aquifers and enrichment of novel symbionts in the deep terrestrial subsurface.</title>
        <authorList>
            <person name="Probst A.J."/>
            <person name="Ladd B."/>
            <person name="Jarett J.K."/>
            <person name="Geller-Mcgrath D.E."/>
            <person name="Sieber C.M."/>
            <person name="Emerson J.B."/>
            <person name="Anantharaman K."/>
            <person name="Thomas B.C."/>
            <person name="Malmstrom R."/>
            <person name="Stieglmeier M."/>
            <person name="Klingl A."/>
            <person name="Woyke T."/>
            <person name="Ryan C.M."/>
            <person name="Banfield J.F."/>
        </authorList>
    </citation>
    <scope>NUCLEOTIDE SEQUENCE [LARGE SCALE GENOMIC DNA]</scope>
    <source>
        <strain evidence="2">CG11_big_fil_rev_8_21_14_0_20_44_10</strain>
    </source>
</reference>
<gene>
    <name evidence="2" type="ORF">COV85_02125</name>
</gene>
<evidence type="ECO:0000259" key="1">
    <source>
        <dbReference type="SMART" id="SM00834"/>
    </source>
</evidence>
<dbReference type="EMBL" id="PCVN01000051">
    <property type="protein sequence ID" value="PIQ74462.1"/>
    <property type="molecule type" value="Genomic_DNA"/>
</dbReference>
<organism evidence="2 3">
    <name type="scientific">Candidatus Portnoybacteria bacterium CG11_big_fil_rev_8_21_14_0_20_44_10</name>
    <dbReference type="NCBI Taxonomy" id="1974818"/>
    <lineage>
        <taxon>Bacteria</taxon>
        <taxon>Candidatus Portnoyibacteriota</taxon>
    </lineage>
</organism>
<dbReference type="NCBIfam" id="TIGR02605">
    <property type="entry name" value="CxxC_CxxC_SSSS"/>
    <property type="match status" value="1"/>
</dbReference>
<proteinExistence type="predicted"/>
<name>A0A2H0KQP8_9BACT</name>
<accession>A0A2H0KQP8</accession>
<dbReference type="Gene3D" id="2.20.28.30">
    <property type="entry name" value="RNA polymerase ii, chain L"/>
    <property type="match status" value="1"/>
</dbReference>
<dbReference type="Proteomes" id="UP000231550">
    <property type="component" value="Unassembled WGS sequence"/>
</dbReference>
<protein>
    <submittedName>
        <fullName evidence="2">FmdB family transcriptional regulator</fullName>
    </submittedName>
</protein>
<dbReference type="Pfam" id="PF09723">
    <property type="entry name" value="Zn_ribbon_8"/>
    <property type="match status" value="1"/>
</dbReference>
<dbReference type="InterPro" id="IPR013429">
    <property type="entry name" value="Regulatory_FmdB_Zinc_ribbon"/>
</dbReference>
<dbReference type="SMART" id="SM00834">
    <property type="entry name" value="CxxC_CXXC_SSSS"/>
    <property type="match status" value="1"/>
</dbReference>
<evidence type="ECO:0000313" key="3">
    <source>
        <dbReference type="Proteomes" id="UP000231550"/>
    </source>
</evidence>